<dbReference type="RefSeq" id="WP_379685152.1">
    <property type="nucleotide sequence ID" value="NZ_JBHLYW010000008.1"/>
</dbReference>
<dbReference type="EMBL" id="JBHLYW010000008">
    <property type="protein sequence ID" value="MFC0077359.1"/>
    <property type="molecule type" value="Genomic_DNA"/>
</dbReference>
<evidence type="ECO:0000313" key="1">
    <source>
        <dbReference type="EMBL" id="MFC0077359.1"/>
    </source>
</evidence>
<sequence length="349" mass="40438">MKKIILIVIICFFSCQNKETKEPKTALKTQEEKGEYFSPYNKKESAVLKYKTDTLNLYYDGNQLNRVEKVFFSESFGGDGTSRYERVGYHINKENFLDANVYITDTLKVKVVSDYPIRYEERYNFYRKNYTFNYMSYDGKKISNYFKSSENPSKGYTYDLLNLDILLSKVSFPIERIPKSLYNIQNNDYELYAGQDSLKIYEPSNTNNYKIISSGTPFKYLRDIKVVKQGVGLKYFAKVSLAEGIKYIDLKEIEGIQVTDPNKDEDRFVVAPKGLELYDSNNEDNFGNKDFLISVIPKGGRVQLISDSPNYFYIKGKKGSLVNVRYDDQEGESFEGMVFSGYLSINKPI</sequence>
<comment type="caution">
    <text evidence="1">The sequence shown here is derived from an EMBL/GenBank/DDBJ whole genome shotgun (WGS) entry which is preliminary data.</text>
</comment>
<protein>
    <recommendedName>
        <fullName evidence="3">DUF4221 domain-containing protein</fullName>
    </recommendedName>
</protein>
<evidence type="ECO:0008006" key="3">
    <source>
        <dbReference type="Google" id="ProtNLM"/>
    </source>
</evidence>
<accession>A0ABV6BPH4</accession>
<organism evidence="1 2">
    <name type="scientific">Flavobacterium procerum</name>
    <dbReference type="NCBI Taxonomy" id="1455569"/>
    <lineage>
        <taxon>Bacteria</taxon>
        <taxon>Pseudomonadati</taxon>
        <taxon>Bacteroidota</taxon>
        <taxon>Flavobacteriia</taxon>
        <taxon>Flavobacteriales</taxon>
        <taxon>Flavobacteriaceae</taxon>
        <taxon>Flavobacterium</taxon>
    </lineage>
</organism>
<name>A0ABV6BPH4_9FLAO</name>
<evidence type="ECO:0000313" key="2">
    <source>
        <dbReference type="Proteomes" id="UP001589734"/>
    </source>
</evidence>
<gene>
    <name evidence="1" type="ORF">ACFFLS_09935</name>
</gene>
<keyword evidence="2" id="KW-1185">Reference proteome</keyword>
<dbReference type="Proteomes" id="UP001589734">
    <property type="component" value="Unassembled WGS sequence"/>
</dbReference>
<proteinExistence type="predicted"/>
<reference evidence="1 2" key="1">
    <citation type="submission" date="2024-09" db="EMBL/GenBank/DDBJ databases">
        <authorList>
            <person name="Sun Q."/>
            <person name="Mori K."/>
        </authorList>
    </citation>
    <scope>NUCLEOTIDE SEQUENCE [LARGE SCALE GENOMIC DNA]</scope>
    <source>
        <strain evidence="1 2">CGMCC 1.12926</strain>
    </source>
</reference>